<evidence type="ECO:0000313" key="1">
    <source>
        <dbReference type="EMBL" id="CAB4187941.1"/>
    </source>
</evidence>
<proteinExistence type="predicted"/>
<dbReference type="EMBL" id="LR797117">
    <property type="protein sequence ID" value="CAB4187941.1"/>
    <property type="molecule type" value="Genomic_DNA"/>
</dbReference>
<protein>
    <submittedName>
        <fullName evidence="1">Uncharacterized protein</fullName>
    </submittedName>
</protein>
<reference evidence="1" key="1">
    <citation type="submission" date="2020-05" db="EMBL/GenBank/DDBJ databases">
        <authorList>
            <person name="Chiriac C."/>
            <person name="Salcher M."/>
            <person name="Ghai R."/>
            <person name="Kavagutti S V."/>
        </authorList>
    </citation>
    <scope>NUCLEOTIDE SEQUENCE</scope>
</reference>
<sequence>MTTAFQSNAFQTNAFQIDGAPPIIIIGDTHDGKYWKKRDEEEIAAKQRRKRQVVEAYEFLVEGKSPVVEEIIAPFVKEVKKAKSSDIPQIDFDKFLNDMERVDRLWQEYLKMDDEEVLMLL</sequence>
<organism evidence="1">
    <name type="scientific">uncultured Caudovirales phage</name>
    <dbReference type="NCBI Taxonomy" id="2100421"/>
    <lineage>
        <taxon>Viruses</taxon>
        <taxon>Duplodnaviria</taxon>
        <taxon>Heunggongvirae</taxon>
        <taxon>Uroviricota</taxon>
        <taxon>Caudoviricetes</taxon>
        <taxon>Peduoviridae</taxon>
        <taxon>Maltschvirus</taxon>
        <taxon>Maltschvirus maltsch</taxon>
    </lineage>
</organism>
<gene>
    <name evidence="1" type="ORF">UFOVP1166_18</name>
</gene>
<accession>A0A6J5R306</accession>
<name>A0A6J5R306_9CAUD</name>